<dbReference type="Pfam" id="PF06568">
    <property type="entry name" value="YjiS-like"/>
    <property type="match status" value="1"/>
</dbReference>
<evidence type="ECO:0000313" key="2">
    <source>
        <dbReference type="EMBL" id="MBK1841461.1"/>
    </source>
</evidence>
<sequence>MSLFHPLRARLKWPRRRVLSVDFASAKAKIGSCNQRQAQEIIMAYSSMQSTSGELFAAGTKETSLFQRAVHWVRERIELRRAENELIHMSDAELSDIGLTRGEIHMAVRRGA</sequence>
<comment type="caution">
    <text evidence="2">The sequence shown here is derived from an EMBL/GenBank/DDBJ whole genome shotgun (WGS) entry which is preliminary data.</text>
</comment>
<accession>A0ABS1FDE5</accession>
<evidence type="ECO:0000313" key="3">
    <source>
        <dbReference type="Proteomes" id="UP000652760"/>
    </source>
</evidence>
<evidence type="ECO:0000259" key="1">
    <source>
        <dbReference type="Pfam" id="PF06568"/>
    </source>
</evidence>
<reference evidence="3" key="1">
    <citation type="submission" date="2021-01" db="EMBL/GenBank/DDBJ databases">
        <title>Genome public.</title>
        <authorList>
            <person name="Liu C."/>
            <person name="Sun Q."/>
        </authorList>
    </citation>
    <scope>NUCLEOTIDE SEQUENCE [LARGE SCALE GENOMIC DNA]</scope>
    <source>
        <strain evidence="3">YIM B02556</strain>
    </source>
</reference>
<dbReference type="RefSeq" id="WP_200198116.1">
    <property type="nucleotide sequence ID" value="NZ_JAENHM010000073.1"/>
</dbReference>
<keyword evidence="3" id="KW-1185">Reference proteome</keyword>
<dbReference type="InterPro" id="IPR009506">
    <property type="entry name" value="YjiS-like"/>
</dbReference>
<dbReference type="Proteomes" id="UP000652760">
    <property type="component" value="Unassembled WGS sequence"/>
</dbReference>
<gene>
    <name evidence="2" type="ORF">JHL17_29085</name>
</gene>
<feature type="domain" description="YjiS-like" evidence="1">
    <location>
        <begin position="70"/>
        <end position="105"/>
    </location>
</feature>
<proteinExistence type="predicted"/>
<dbReference type="EMBL" id="JAENHM010000073">
    <property type="protein sequence ID" value="MBK1841461.1"/>
    <property type="molecule type" value="Genomic_DNA"/>
</dbReference>
<protein>
    <submittedName>
        <fullName evidence="2">DUF1127 domain-containing protein</fullName>
    </submittedName>
</protein>
<organism evidence="2 3">
    <name type="scientific">Azospirillum endophyticum</name>
    <dbReference type="NCBI Taxonomy" id="2800326"/>
    <lineage>
        <taxon>Bacteria</taxon>
        <taxon>Pseudomonadati</taxon>
        <taxon>Pseudomonadota</taxon>
        <taxon>Alphaproteobacteria</taxon>
        <taxon>Rhodospirillales</taxon>
        <taxon>Azospirillaceae</taxon>
        <taxon>Azospirillum</taxon>
    </lineage>
</organism>
<name>A0ABS1FDE5_9PROT</name>